<proteinExistence type="predicted"/>
<protein>
    <submittedName>
        <fullName evidence="1">1433_t:CDS:1</fullName>
    </submittedName>
</protein>
<dbReference type="Proteomes" id="UP000789702">
    <property type="component" value="Unassembled WGS sequence"/>
</dbReference>
<reference evidence="1" key="1">
    <citation type="submission" date="2021-06" db="EMBL/GenBank/DDBJ databases">
        <authorList>
            <person name="Kallberg Y."/>
            <person name="Tangrot J."/>
            <person name="Rosling A."/>
        </authorList>
    </citation>
    <scope>NUCLEOTIDE SEQUENCE</scope>
    <source>
        <strain evidence="1">IL203A</strain>
    </source>
</reference>
<accession>A0ACA9R010</accession>
<evidence type="ECO:0000313" key="2">
    <source>
        <dbReference type="Proteomes" id="UP000789702"/>
    </source>
</evidence>
<feature type="non-terminal residue" evidence="1">
    <location>
        <position position="81"/>
    </location>
</feature>
<gene>
    <name evidence="1" type="ORF">DHETER_LOCUS15857</name>
</gene>
<dbReference type="EMBL" id="CAJVPU010057073">
    <property type="protein sequence ID" value="CAG8771449.1"/>
    <property type="molecule type" value="Genomic_DNA"/>
</dbReference>
<comment type="caution">
    <text evidence="1">The sequence shown here is derived from an EMBL/GenBank/DDBJ whole genome shotgun (WGS) entry which is preliminary data.</text>
</comment>
<evidence type="ECO:0000313" key="1">
    <source>
        <dbReference type="EMBL" id="CAG8771449.1"/>
    </source>
</evidence>
<organism evidence="1 2">
    <name type="scientific">Dentiscutata heterogama</name>
    <dbReference type="NCBI Taxonomy" id="1316150"/>
    <lineage>
        <taxon>Eukaryota</taxon>
        <taxon>Fungi</taxon>
        <taxon>Fungi incertae sedis</taxon>
        <taxon>Mucoromycota</taxon>
        <taxon>Glomeromycotina</taxon>
        <taxon>Glomeromycetes</taxon>
        <taxon>Diversisporales</taxon>
        <taxon>Gigasporaceae</taxon>
        <taxon>Dentiscutata</taxon>
    </lineage>
</organism>
<keyword evidence="2" id="KW-1185">Reference proteome</keyword>
<name>A0ACA9R010_9GLOM</name>
<sequence>MALEVPSEYGYVIITGVASIFLTTYLGFQVRGYRRKAGVTYPYSKLETSNYLKEKTALHVISSLFFNKVYATKEEAEKDRS</sequence>